<name>A0AAD1INH8_9MYCO</name>
<dbReference type="EMBL" id="AP022586">
    <property type="protein sequence ID" value="BBY17738.1"/>
    <property type="molecule type" value="Genomic_DNA"/>
</dbReference>
<accession>A0AAD1INH8</accession>
<evidence type="ECO:0000313" key="3">
    <source>
        <dbReference type="Proteomes" id="UP000466607"/>
    </source>
</evidence>
<feature type="compositionally biased region" description="Pro residues" evidence="1">
    <location>
        <begin position="133"/>
        <end position="146"/>
    </location>
</feature>
<feature type="region of interest" description="Disordered" evidence="1">
    <location>
        <begin position="126"/>
        <end position="146"/>
    </location>
</feature>
<reference evidence="2 3" key="1">
    <citation type="journal article" date="2019" name="Emerg. Microbes Infect.">
        <title>Comprehensive subspecies identification of 175 nontuberculous mycobacteria species based on 7547 genomic profiles.</title>
        <authorList>
            <person name="Matsumoto Y."/>
            <person name="Kinjo T."/>
            <person name="Motooka D."/>
            <person name="Nabeya D."/>
            <person name="Jung N."/>
            <person name="Uechi K."/>
            <person name="Horii T."/>
            <person name="Iida T."/>
            <person name="Fujita J."/>
            <person name="Nakamura S."/>
        </authorList>
    </citation>
    <scope>NUCLEOTIDE SEQUENCE [LARGE SCALE GENOMIC DNA]</scope>
    <source>
        <strain evidence="2 3">JCM 17423</strain>
    </source>
</reference>
<protein>
    <submittedName>
        <fullName evidence="2">Uncharacterized protein</fullName>
    </submittedName>
</protein>
<evidence type="ECO:0000256" key="1">
    <source>
        <dbReference type="SAM" id="MobiDB-lite"/>
    </source>
</evidence>
<evidence type="ECO:0000313" key="2">
    <source>
        <dbReference type="EMBL" id="BBY17738.1"/>
    </source>
</evidence>
<sequence>MLLASPYERPDRRWLVCDSSHRRSLHRPCHRSLRTADYVHLRRARVDLRSFISTVLATVSPLAYYACQAYAATTPEGERRVLHDLETEGMFIDDLVLVARGHFPPHHLRRPTLRTEPTGRILLGEQVASPTTLTPPAPPPDHPVPA</sequence>
<dbReference type="Proteomes" id="UP000466607">
    <property type="component" value="Chromosome"/>
</dbReference>
<proteinExistence type="predicted"/>
<keyword evidence="3" id="KW-1185">Reference proteome</keyword>
<dbReference type="AlphaFoldDB" id="A0AAD1INH8"/>
<gene>
    <name evidence="2" type="ORF">MLIT_33300</name>
</gene>
<organism evidence="2 3">
    <name type="scientific">Mycolicibacterium litorale</name>
    <dbReference type="NCBI Taxonomy" id="758802"/>
    <lineage>
        <taxon>Bacteria</taxon>
        <taxon>Bacillati</taxon>
        <taxon>Actinomycetota</taxon>
        <taxon>Actinomycetes</taxon>
        <taxon>Mycobacteriales</taxon>
        <taxon>Mycobacteriaceae</taxon>
        <taxon>Mycolicibacterium</taxon>
    </lineage>
</organism>